<reference evidence="2" key="1">
    <citation type="journal article" date="2023" name="Commun. Biol.">
        <title>Genome analysis of Parmales, the sister group of diatoms, reveals the evolutionary specialization of diatoms from phago-mixotrophs to photoautotrophs.</title>
        <authorList>
            <person name="Ban H."/>
            <person name="Sato S."/>
            <person name="Yoshikawa S."/>
            <person name="Yamada K."/>
            <person name="Nakamura Y."/>
            <person name="Ichinomiya M."/>
            <person name="Sato N."/>
            <person name="Blanc-Mathieu R."/>
            <person name="Endo H."/>
            <person name="Kuwata A."/>
            <person name="Ogata H."/>
        </authorList>
    </citation>
    <scope>NUCLEOTIDE SEQUENCE [LARGE SCALE GENOMIC DNA]</scope>
    <source>
        <strain evidence="2">NIES 3700</strain>
    </source>
</reference>
<name>A0A9W7KU51_9STRA</name>
<proteinExistence type="predicted"/>
<evidence type="ECO:0000313" key="1">
    <source>
        <dbReference type="EMBL" id="GMI11614.1"/>
    </source>
</evidence>
<dbReference type="EMBL" id="BRXW01000165">
    <property type="protein sequence ID" value="GMI11614.1"/>
    <property type="molecule type" value="Genomic_DNA"/>
</dbReference>
<dbReference type="AlphaFoldDB" id="A0A9W7KU51"/>
<gene>
    <name evidence="1" type="ORF">TrLO_g12258</name>
</gene>
<protein>
    <submittedName>
        <fullName evidence="1">Uncharacterized protein</fullName>
    </submittedName>
</protein>
<keyword evidence="2" id="KW-1185">Reference proteome</keyword>
<accession>A0A9W7KU51</accession>
<organism evidence="1 2">
    <name type="scientific">Triparma laevis f. longispina</name>
    <dbReference type="NCBI Taxonomy" id="1714387"/>
    <lineage>
        <taxon>Eukaryota</taxon>
        <taxon>Sar</taxon>
        <taxon>Stramenopiles</taxon>
        <taxon>Ochrophyta</taxon>
        <taxon>Bolidophyceae</taxon>
        <taxon>Parmales</taxon>
        <taxon>Triparmaceae</taxon>
        <taxon>Triparma</taxon>
    </lineage>
</organism>
<sequence>MVGFQPMTSHPQVEDKDGASVIRGSFHAAMLATQLDDGTMEIEWGLHINFGGKLPKVIVNGFLIPAFDRVLSRYQAYFAYSLKASDLTKSDGKLLGELLVNQIKKARKKGGWKKPPLATCATSHLKLVEAVPSSVVQIYALLVAK</sequence>
<dbReference type="Proteomes" id="UP001165122">
    <property type="component" value="Unassembled WGS sequence"/>
</dbReference>
<evidence type="ECO:0000313" key="2">
    <source>
        <dbReference type="Proteomes" id="UP001165122"/>
    </source>
</evidence>
<comment type="caution">
    <text evidence="1">The sequence shown here is derived from an EMBL/GenBank/DDBJ whole genome shotgun (WGS) entry which is preliminary data.</text>
</comment>